<protein>
    <recommendedName>
        <fullName evidence="8">Citrate transporter-like domain-containing protein</fullName>
    </recommendedName>
</protein>
<evidence type="ECO:0000259" key="8">
    <source>
        <dbReference type="Pfam" id="PF03600"/>
    </source>
</evidence>
<evidence type="ECO:0000256" key="7">
    <source>
        <dbReference type="SAM" id="Phobius"/>
    </source>
</evidence>
<feature type="transmembrane region" description="Helical" evidence="7">
    <location>
        <begin position="53"/>
        <end position="72"/>
    </location>
</feature>
<dbReference type="PANTHER" id="PTHR43302:SF5">
    <property type="entry name" value="TRANSPORTER ARSB-RELATED"/>
    <property type="match status" value="1"/>
</dbReference>
<feature type="transmembrane region" description="Helical" evidence="7">
    <location>
        <begin position="166"/>
        <end position="184"/>
    </location>
</feature>
<accession>A0A2G5BGK6</accession>
<comment type="subcellular location">
    <subcellularLocation>
        <location evidence="1">Cell membrane</location>
        <topology evidence="1">Multi-pass membrane protein</topology>
    </subcellularLocation>
</comment>
<evidence type="ECO:0000256" key="6">
    <source>
        <dbReference type="ARBA" id="ARBA00023136"/>
    </source>
</evidence>
<evidence type="ECO:0000313" key="9">
    <source>
        <dbReference type="EMBL" id="PIA18131.1"/>
    </source>
</evidence>
<dbReference type="CDD" id="cd00625">
    <property type="entry name" value="ArsB_NhaD_permease"/>
    <property type="match status" value="1"/>
</dbReference>
<evidence type="ECO:0000256" key="4">
    <source>
        <dbReference type="ARBA" id="ARBA00022692"/>
    </source>
</evidence>
<feature type="transmembrane region" description="Helical" evidence="7">
    <location>
        <begin position="408"/>
        <end position="434"/>
    </location>
</feature>
<dbReference type="Pfam" id="PF03600">
    <property type="entry name" value="CitMHS"/>
    <property type="match status" value="1"/>
</dbReference>
<gene>
    <name evidence="9" type="ORF">COEREDRAFT_39658</name>
</gene>
<feature type="transmembrane region" description="Helical" evidence="7">
    <location>
        <begin position="121"/>
        <end position="137"/>
    </location>
</feature>
<name>A0A2G5BGK6_COERN</name>
<feature type="domain" description="Citrate transporter-like" evidence="8">
    <location>
        <begin position="49"/>
        <end position="435"/>
    </location>
</feature>
<feature type="transmembrane region" description="Helical" evidence="7">
    <location>
        <begin position="20"/>
        <end position="41"/>
    </location>
</feature>
<keyword evidence="10" id="KW-1185">Reference proteome</keyword>
<dbReference type="AlphaFoldDB" id="A0A2G5BGK6"/>
<evidence type="ECO:0000256" key="5">
    <source>
        <dbReference type="ARBA" id="ARBA00022989"/>
    </source>
</evidence>
<reference evidence="9 10" key="1">
    <citation type="journal article" date="2015" name="Genome Biol. Evol.">
        <title>Phylogenomic analyses indicate that early fungi evolved digesting cell walls of algal ancestors of land plants.</title>
        <authorList>
            <person name="Chang Y."/>
            <person name="Wang S."/>
            <person name="Sekimoto S."/>
            <person name="Aerts A.L."/>
            <person name="Choi C."/>
            <person name="Clum A."/>
            <person name="LaButti K.M."/>
            <person name="Lindquist E.A."/>
            <person name="Yee Ngan C."/>
            <person name="Ohm R.A."/>
            <person name="Salamov A.A."/>
            <person name="Grigoriev I.V."/>
            <person name="Spatafora J.W."/>
            <person name="Berbee M.L."/>
        </authorList>
    </citation>
    <scope>NUCLEOTIDE SEQUENCE [LARGE SCALE GENOMIC DNA]</scope>
    <source>
        <strain evidence="9 10">NRRL 1564</strain>
    </source>
</reference>
<dbReference type="STRING" id="763665.A0A2G5BGK6"/>
<evidence type="ECO:0000256" key="3">
    <source>
        <dbReference type="ARBA" id="ARBA00022475"/>
    </source>
</evidence>
<keyword evidence="5 7" id="KW-1133">Transmembrane helix</keyword>
<evidence type="ECO:0000256" key="2">
    <source>
        <dbReference type="ARBA" id="ARBA00022448"/>
    </source>
</evidence>
<keyword evidence="3" id="KW-1003">Cell membrane</keyword>
<feature type="transmembrane region" description="Helical" evidence="7">
    <location>
        <begin position="204"/>
        <end position="223"/>
    </location>
</feature>
<dbReference type="GO" id="GO:0005886">
    <property type="term" value="C:plasma membrane"/>
    <property type="evidence" value="ECO:0007669"/>
    <property type="project" value="UniProtKB-SubCell"/>
</dbReference>
<proteinExistence type="predicted"/>
<evidence type="ECO:0000256" key="1">
    <source>
        <dbReference type="ARBA" id="ARBA00004651"/>
    </source>
</evidence>
<dbReference type="InterPro" id="IPR004680">
    <property type="entry name" value="Cit_transptr-like_dom"/>
</dbReference>
<dbReference type="GO" id="GO:0055085">
    <property type="term" value="P:transmembrane transport"/>
    <property type="evidence" value="ECO:0007669"/>
    <property type="project" value="InterPro"/>
</dbReference>
<keyword evidence="6 7" id="KW-0472">Membrane</keyword>
<evidence type="ECO:0000313" key="10">
    <source>
        <dbReference type="Proteomes" id="UP000242474"/>
    </source>
</evidence>
<feature type="transmembrane region" description="Helical" evidence="7">
    <location>
        <begin position="84"/>
        <end position="109"/>
    </location>
</feature>
<feature type="transmembrane region" description="Helical" evidence="7">
    <location>
        <begin position="498"/>
        <end position="521"/>
    </location>
</feature>
<keyword evidence="4 7" id="KW-0812">Transmembrane</keyword>
<feature type="transmembrane region" description="Helical" evidence="7">
    <location>
        <begin position="251"/>
        <end position="278"/>
    </location>
</feature>
<dbReference type="EMBL" id="KZ303491">
    <property type="protein sequence ID" value="PIA18131.1"/>
    <property type="molecule type" value="Genomic_DNA"/>
</dbReference>
<dbReference type="Proteomes" id="UP000242474">
    <property type="component" value="Unassembled WGS sequence"/>
</dbReference>
<keyword evidence="2" id="KW-0813">Transport</keyword>
<dbReference type="OrthoDB" id="442352at2759"/>
<feature type="transmembrane region" description="Helical" evidence="7">
    <location>
        <begin position="454"/>
        <end position="477"/>
    </location>
</feature>
<sequence length="522" mass="57077">MFYGRKNEVEELPPLTWRSWLVLVLFIVATFFVIRPILFKIPLPRLTMVKPPWLAILILLASTAIVFTHEVVHGFVGDDHIEPYSIVILIFALAYICVSLDESGLLSYIAVHVTRRWGHNGRILLLCFYALSAIMAVLTNNDVVVLCLTPIICVFSDTTGVDAEPFLIAMFIAANTASMALFIGNPTNIIVAQANNISFLSYSAWMALPFLGAAVAGVVVLYLTSLRKVPGAIEIDVNIRPRDMIRKIRQAILGTIILVSCLIVLCVSSFFGVAVWIVTLPFGGAMLLVDAAIDLYTTRNVSGAPTRISPSATIATDARAQPETCVTSTDKYTTQAENGIGRSMQSKAIRCLRTAEMRLPTVTAVLKRLPYGIIPFSLGMFIIVESLSEQGWTPRLAWLLKRMCPTTAAAVFIVGAVTTLACNILNNLPMTILFSRAFQHQIFAQVDSGTQRGAMFALVIGSNLGANFTLVGSLAGLMFQNIALQKNRNIGYFRFMQWCAPVMVFQLAASCAILVAELAIID</sequence>
<dbReference type="PANTHER" id="PTHR43302">
    <property type="entry name" value="TRANSPORTER ARSB-RELATED"/>
    <property type="match status" value="1"/>
</dbReference>
<organism evidence="9 10">
    <name type="scientific">Coemansia reversa (strain ATCC 12441 / NRRL 1564)</name>
    <dbReference type="NCBI Taxonomy" id="763665"/>
    <lineage>
        <taxon>Eukaryota</taxon>
        <taxon>Fungi</taxon>
        <taxon>Fungi incertae sedis</taxon>
        <taxon>Zoopagomycota</taxon>
        <taxon>Kickxellomycotina</taxon>
        <taxon>Kickxellomycetes</taxon>
        <taxon>Kickxellales</taxon>
        <taxon>Kickxellaceae</taxon>
        <taxon>Coemansia</taxon>
    </lineage>
</organism>